<dbReference type="PRINTS" id="PR00359">
    <property type="entry name" value="BP450"/>
</dbReference>
<dbReference type="InterPro" id="IPR001128">
    <property type="entry name" value="Cyt_P450"/>
</dbReference>
<dbReference type="PRINTS" id="PR00385">
    <property type="entry name" value="P450"/>
</dbReference>
<proteinExistence type="inferred from homology"/>
<evidence type="ECO:0000256" key="1">
    <source>
        <dbReference type="ARBA" id="ARBA00010617"/>
    </source>
</evidence>
<dbReference type="SUPFAM" id="SSF48264">
    <property type="entry name" value="Cytochrome P450"/>
    <property type="match status" value="1"/>
</dbReference>
<dbReference type="Proteomes" id="UP001595683">
    <property type="component" value="Unassembled WGS sequence"/>
</dbReference>
<dbReference type="InterPro" id="IPR017972">
    <property type="entry name" value="Cyt_P450_CS"/>
</dbReference>
<evidence type="ECO:0000313" key="4">
    <source>
        <dbReference type="Proteomes" id="UP001595683"/>
    </source>
</evidence>
<keyword evidence="2" id="KW-0479">Metal-binding</keyword>
<evidence type="ECO:0000256" key="2">
    <source>
        <dbReference type="RuleBase" id="RU000461"/>
    </source>
</evidence>
<gene>
    <name evidence="3" type="ORF">ACFOOT_20175</name>
</gene>
<protein>
    <submittedName>
        <fullName evidence="3">Cytochrome P450</fullName>
    </submittedName>
</protein>
<dbReference type="InterPro" id="IPR002397">
    <property type="entry name" value="Cyt_P450_B"/>
</dbReference>
<dbReference type="Gene3D" id="1.10.630.10">
    <property type="entry name" value="Cytochrome P450"/>
    <property type="match status" value="1"/>
</dbReference>
<dbReference type="InterPro" id="IPR036396">
    <property type="entry name" value="Cyt_P450_sf"/>
</dbReference>
<comment type="similarity">
    <text evidence="1 2">Belongs to the cytochrome P450 family.</text>
</comment>
<keyword evidence="2" id="KW-0408">Iron</keyword>
<dbReference type="PANTHER" id="PTHR46696:SF6">
    <property type="entry name" value="P450, PUTATIVE (EUROFUNG)-RELATED"/>
    <property type="match status" value="1"/>
</dbReference>
<dbReference type="Pfam" id="PF00067">
    <property type="entry name" value="p450"/>
    <property type="match status" value="1"/>
</dbReference>
<keyword evidence="2" id="KW-0560">Oxidoreductase</keyword>
<comment type="caution">
    <text evidence="3">The sequence shown here is derived from an EMBL/GenBank/DDBJ whole genome shotgun (WGS) entry which is preliminary data.</text>
</comment>
<keyword evidence="2" id="KW-0349">Heme</keyword>
<accession>A0ABV7V8M1</accession>
<reference evidence="4" key="1">
    <citation type="journal article" date="2019" name="Int. J. Syst. Evol. Microbiol.">
        <title>The Global Catalogue of Microorganisms (GCM) 10K type strain sequencing project: providing services to taxonomists for standard genome sequencing and annotation.</title>
        <authorList>
            <consortium name="The Broad Institute Genomics Platform"/>
            <consortium name="The Broad Institute Genome Sequencing Center for Infectious Disease"/>
            <person name="Wu L."/>
            <person name="Ma J."/>
        </authorList>
    </citation>
    <scope>NUCLEOTIDE SEQUENCE [LARGE SCALE GENOMIC DNA]</scope>
    <source>
        <strain evidence="4">KCTC 42224</strain>
    </source>
</reference>
<organism evidence="3 4">
    <name type="scientific">Novosphingobium pokkalii</name>
    <dbReference type="NCBI Taxonomy" id="1770194"/>
    <lineage>
        <taxon>Bacteria</taxon>
        <taxon>Pseudomonadati</taxon>
        <taxon>Pseudomonadota</taxon>
        <taxon>Alphaproteobacteria</taxon>
        <taxon>Sphingomonadales</taxon>
        <taxon>Sphingomonadaceae</taxon>
        <taxon>Novosphingobium</taxon>
    </lineage>
</organism>
<sequence>MAIALKTTVPDHVPPHLVVEYDVWSEPTNPPDVQFAMVNRLHAGLPDIIYTPCNGGHWIVSRMDHVTKLVRDTEVFSSASSSAMPPSLEFRLPPQDLDPPAHIKYRKLLLQFLAPKDLSKQAPHVLALCTRLIDGLAGRNGCEFKSEIAVQLPVSIFLAVMDWDVSRLREFVGWTIDIISSNDLARVQASLPKLRAYLDGEIERRRASPGDDPISLLLASEVDGVPLSDKRVQEIATLLFTAGTDTVTNALTFAMSHLAKDVALQQRLRAHPDEIDGAVEELLRRYSFVNVYRRVARDVLFEGVQMRAGDRVLVSLAAASNDARWVENPNHVDLSRGRCQHVAFNTGPHACIGAPLARLELRIFLAEWLKRMPDIRLADGFAPNQRGGAVMGVESLEIRW</sequence>
<evidence type="ECO:0000313" key="3">
    <source>
        <dbReference type="EMBL" id="MFC3673745.1"/>
    </source>
</evidence>
<dbReference type="RefSeq" id="WP_191325721.1">
    <property type="nucleotide sequence ID" value="NZ_BMZP01000021.1"/>
</dbReference>
<keyword evidence="2" id="KW-0503">Monooxygenase</keyword>
<name>A0ABV7V8M1_9SPHN</name>
<keyword evidence="4" id="KW-1185">Reference proteome</keyword>
<dbReference type="PROSITE" id="PS00086">
    <property type="entry name" value="CYTOCHROME_P450"/>
    <property type="match status" value="1"/>
</dbReference>
<dbReference type="PANTHER" id="PTHR46696">
    <property type="entry name" value="P450, PUTATIVE (EUROFUNG)-RELATED"/>
    <property type="match status" value="1"/>
</dbReference>
<dbReference type="EMBL" id="JBHRYE010000051">
    <property type="protein sequence ID" value="MFC3673745.1"/>
    <property type="molecule type" value="Genomic_DNA"/>
</dbReference>